<dbReference type="GO" id="GO:0009231">
    <property type="term" value="P:riboflavin biosynthetic process"/>
    <property type="evidence" value="ECO:0007669"/>
    <property type="project" value="InterPro"/>
</dbReference>
<sequence length="191" mass="20554">MGRIIVEQIVSADGYATGPDGGIDFFGSTGELQDPQMEDEQMRMLDPVRAIVLGRITYGMFEAYWPDTSPKVERVAAPINTLPKYVVSSTLAAAPWGTRGDSARILRGDGVASLQALRRQVDGDIVVWGSLTLTDALLRAGAVDLLRLRTLPVLVGTGRPFAPADLGQRALALEGCRTFDSGAQVLTYRFA</sequence>
<proteinExistence type="predicted"/>
<evidence type="ECO:0000313" key="2">
    <source>
        <dbReference type="EMBL" id="TYT26789.1"/>
    </source>
</evidence>
<protein>
    <submittedName>
        <fullName evidence="2">Dihydrofolate reductase family protein</fullName>
    </submittedName>
</protein>
<dbReference type="GO" id="GO:0008703">
    <property type="term" value="F:5-amino-6-(5-phosphoribosylamino)uracil reductase activity"/>
    <property type="evidence" value="ECO:0007669"/>
    <property type="project" value="InterPro"/>
</dbReference>
<comment type="caution">
    <text evidence="2">The sequence shown here is derived from an EMBL/GenBank/DDBJ whole genome shotgun (WGS) entry which is preliminary data.</text>
</comment>
<evidence type="ECO:0000259" key="1">
    <source>
        <dbReference type="Pfam" id="PF01872"/>
    </source>
</evidence>
<dbReference type="InterPro" id="IPR024072">
    <property type="entry name" value="DHFR-like_dom_sf"/>
</dbReference>
<dbReference type="OrthoDB" id="7342392at2"/>
<organism evidence="2 3">
    <name type="scientific">Luteimonas viscosa</name>
    <dbReference type="NCBI Taxonomy" id="1132694"/>
    <lineage>
        <taxon>Bacteria</taxon>
        <taxon>Pseudomonadati</taxon>
        <taxon>Pseudomonadota</taxon>
        <taxon>Gammaproteobacteria</taxon>
        <taxon>Lysobacterales</taxon>
        <taxon>Lysobacteraceae</taxon>
        <taxon>Luteimonas</taxon>
    </lineage>
</organism>
<dbReference type="RefSeq" id="WP_149103342.1">
    <property type="nucleotide sequence ID" value="NZ_VTFT01000001.1"/>
</dbReference>
<dbReference type="InterPro" id="IPR002734">
    <property type="entry name" value="RibDG_C"/>
</dbReference>
<gene>
    <name evidence="2" type="ORF">FZO89_11250</name>
</gene>
<dbReference type="Pfam" id="PF01872">
    <property type="entry name" value="RibD_C"/>
    <property type="match status" value="1"/>
</dbReference>
<feature type="domain" description="Bacterial bifunctional deaminase-reductase C-terminal" evidence="1">
    <location>
        <begin position="4"/>
        <end position="184"/>
    </location>
</feature>
<dbReference type="EMBL" id="VTFT01000001">
    <property type="protein sequence ID" value="TYT26789.1"/>
    <property type="molecule type" value="Genomic_DNA"/>
</dbReference>
<accession>A0A5D4XQF7</accession>
<reference evidence="2 3" key="1">
    <citation type="submission" date="2019-08" db="EMBL/GenBank/DDBJ databases">
        <title>Luteimonas viscosus sp. nov., isolated from soil of a sunflower field.</title>
        <authorList>
            <person name="Jianli Z."/>
            <person name="Ying Z."/>
        </authorList>
    </citation>
    <scope>NUCLEOTIDE SEQUENCE [LARGE SCALE GENOMIC DNA]</scope>
    <source>
        <strain evidence="2 3">XBU10</strain>
    </source>
</reference>
<dbReference type="Gene3D" id="3.40.430.10">
    <property type="entry name" value="Dihydrofolate Reductase, subunit A"/>
    <property type="match status" value="1"/>
</dbReference>
<evidence type="ECO:0000313" key="3">
    <source>
        <dbReference type="Proteomes" id="UP000324973"/>
    </source>
</evidence>
<dbReference type="AlphaFoldDB" id="A0A5D4XQF7"/>
<dbReference type="SUPFAM" id="SSF53597">
    <property type="entry name" value="Dihydrofolate reductase-like"/>
    <property type="match status" value="1"/>
</dbReference>
<name>A0A5D4XQF7_9GAMM</name>
<keyword evidence="3" id="KW-1185">Reference proteome</keyword>
<dbReference type="Proteomes" id="UP000324973">
    <property type="component" value="Unassembled WGS sequence"/>
</dbReference>